<dbReference type="OrthoDB" id="3034721at2"/>
<keyword evidence="1" id="KW-0472">Membrane</keyword>
<feature type="transmembrane region" description="Helical" evidence="1">
    <location>
        <begin position="54"/>
        <end position="79"/>
    </location>
</feature>
<evidence type="ECO:0000313" key="2">
    <source>
        <dbReference type="EMBL" id="RTQ31335.1"/>
    </source>
</evidence>
<organism evidence="2 3">
    <name type="scientific">Variovorax gossypii</name>
    <dbReference type="NCBI Taxonomy" id="1679495"/>
    <lineage>
        <taxon>Bacteria</taxon>
        <taxon>Pseudomonadati</taxon>
        <taxon>Pseudomonadota</taxon>
        <taxon>Betaproteobacteria</taxon>
        <taxon>Burkholderiales</taxon>
        <taxon>Comamonadaceae</taxon>
        <taxon>Variovorax</taxon>
    </lineage>
</organism>
<evidence type="ECO:0000256" key="1">
    <source>
        <dbReference type="SAM" id="Phobius"/>
    </source>
</evidence>
<reference evidence="2 3" key="1">
    <citation type="submission" date="2018-12" db="EMBL/GenBank/DDBJ databases">
        <title>The genome of Variovorax gossypii DSM 100435.</title>
        <authorList>
            <person name="Gao J."/>
            <person name="Sun J."/>
        </authorList>
    </citation>
    <scope>NUCLEOTIDE SEQUENCE [LARGE SCALE GENOMIC DNA]</scope>
    <source>
        <strain evidence="2 3">DSM 100435</strain>
    </source>
</reference>
<dbReference type="RefSeq" id="WP_126472971.1">
    <property type="nucleotide sequence ID" value="NZ_RXOE01000009.1"/>
</dbReference>
<feature type="transmembrane region" description="Helical" evidence="1">
    <location>
        <begin position="91"/>
        <end position="113"/>
    </location>
</feature>
<accession>A0A3S0J299</accession>
<dbReference type="Proteomes" id="UP000267418">
    <property type="component" value="Unassembled WGS sequence"/>
</dbReference>
<keyword evidence="1" id="KW-0812">Transmembrane</keyword>
<dbReference type="EMBL" id="RXOE01000009">
    <property type="protein sequence ID" value="RTQ31335.1"/>
    <property type="molecule type" value="Genomic_DNA"/>
</dbReference>
<evidence type="ECO:0008006" key="4">
    <source>
        <dbReference type="Google" id="ProtNLM"/>
    </source>
</evidence>
<dbReference type="Pfam" id="PF20327">
    <property type="entry name" value="DUF6622"/>
    <property type="match status" value="1"/>
</dbReference>
<keyword evidence="3" id="KW-1185">Reference proteome</keyword>
<dbReference type="AlphaFoldDB" id="A0A3S0J299"/>
<sequence>MLMQIILHTPKWVFAVFFLLLWLGARQLLTNEVSLTRVTLMPVAMGGLSVYGVVSVFGDSFGALLGWAAAAAVMAALVLQRPLPAATRYDAAARQFQVAGSPVPLMLMMGIFLTKYVVGATLAMHPEMRHQPVLALAVPVLYGAFTGVFVARAVRLWKLAIRTDAMSAAARAA</sequence>
<evidence type="ECO:0000313" key="3">
    <source>
        <dbReference type="Proteomes" id="UP000267418"/>
    </source>
</evidence>
<dbReference type="InterPro" id="IPR046730">
    <property type="entry name" value="DUF6622"/>
</dbReference>
<protein>
    <recommendedName>
        <fullName evidence="4">Transmembrane protein</fullName>
    </recommendedName>
</protein>
<gene>
    <name evidence="2" type="ORF">EJP69_25125</name>
</gene>
<proteinExistence type="predicted"/>
<feature type="transmembrane region" description="Helical" evidence="1">
    <location>
        <begin position="133"/>
        <end position="154"/>
    </location>
</feature>
<keyword evidence="1" id="KW-1133">Transmembrane helix</keyword>
<name>A0A3S0J299_9BURK</name>
<comment type="caution">
    <text evidence="2">The sequence shown here is derived from an EMBL/GenBank/DDBJ whole genome shotgun (WGS) entry which is preliminary data.</text>
</comment>